<feature type="domain" description="Putative nitroreductase TM1586" evidence="1">
    <location>
        <begin position="11"/>
        <end position="253"/>
    </location>
</feature>
<dbReference type="InterPro" id="IPR050627">
    <property type="entry name" value="Nitroreductase/BluB"/>
</dbReference>
<dbReference type="InterPro" id="IPR029478">
    <property type="entry name" value="TM1586_NiRdase"/>
</dbReference>
<dbReference type="EMBL" id="JAHLQK010000004">
    <property type="protein sequence ID" value="MBU5677088.1"/>
    <property type="molecule type" value="Genomic_DNA"/>
</dbReference>
<name>A0ABS6G3Y5_9FIRM</name>
<comment type="caution">
    <text evidence="2">The sequence shown here is derived from an EMBL/GenBank/DDBJ whole genome shotgun (WGS) entry which is preliminary data.</text>
</comment>
<dbReference type="PANTHER" id="PTHR23026">
    <property type="entry name" value="NADPH NITROREDUCTASE"/>
    <property type="match status" value="1"/>
</dbReference>
<accession>A0ABS6G3Y5</accession>
<sequence>MASEQLFNKPITEIITNRTSVRNYKAEEISKELKDKLVNYILNVQGPFGEKVYYKMIGKSNTSDVAGEKIGTYGVIKGASYYIVGKVKKGKMDLEQFGYTLEKIILYATSLNLGTCWLGGTFKRSSFESIIDIKDDEILPAVTPIGYIEKKKRLLDSVMRLGAGSNNRKEWSELFFYKSFDNLLEKHESEDWSTALEMLRLAPSASNKQPWRIVKDSNKYHFFLRTSPGYSSALGYNIQRIDIGIAMCHFEMTMNELGVKGSWIMDSELSIELPQNTDYVITWVGID</sequence>
<evidence type="ECO:0000313" key="3">
    <source>
        <dbReference type="Proteomes" id="UP000779508"/>
    </source>
</evidence>
<gene>
    <name evidence="2" type="ORF">KQI88_11770</name>
</gene>
<protein>
    <submittedName>
        <fullName evidence="2">Nitroreductase family protein</fullName>
    </submittedName>
</protein>
<reference evidence="2 3" key="1">
    <citation type="submission" date="2021-06" db="EMBL/GenBank/DDBJ databases">
        <authorList>
            <person name="Sun Q."/>
            <person name="Li D."/>
        </authorList>
    </citation>
    <scope>NUCLEOTIDE SEQUENCE [LARGE SCALE GENOMIC DNA]</scope>
    <source>
        <strain evidence="2 3">MSJ-5</strain>
    </source>
</reference>
<dbReference type="RefSeq" id="WP_216417541.1">
    <property type="nucleotide sequence ID" value="NZ_JAHLQK010000004.1"/>
</dbReference>
<evidence type="ECO:0000313" key="2">
    <source>
        <dbReference type="EMBL" id="MBU5677088.1"/>
    </source>
</evidence>
<proteinExistence type="predicted"/>
<keyword evidence="3" id="KW-1185">Reference proteome</keyword>
<evidence type="ECO:0000259" key="1">
    <source>
        <dbReference type="Pfam" id="PF14512"/>
    </source>
</evidence>
<dbReference type="CDD" id="cd02062">
    <property type="entry name" value="Nitro_FMN_reductase"/>
    <property type="match status" value="1"/>
</dbReference>
<dbReference type="Proteomes" id="UP000779508">
    <property type="component" value="Unassembled WGS sequence"/>
</dbReference>
<organism evidence="2 3">
    <name type="scientific">Alkaliphilus flagellatus</name>
    <dbReference type="NCBI Taxonomy" id="2841507"/>
    <lineage>
        <taxon>Bacteria</taxon>
        <taxon>Bacillati</taxon>
        <taxon>Bacillota</taxon>
        <taxon>Clostridia</taxon>
        <taxon>Peptostreptococcales</taxon>
        <taxon>Natronincolaceae</taxon>
        <taxon>Alkaliphilus</taxon>
    </lineage>
</organism>
<dbReference type="PANTHER" id="PTHR23026:SF123">
    <property type="entry name" value="NAD(P)H NITROREDUCTASE RV3131-RELATED"/>
    <property type="match status" value="1"/>
</dbReference>
<dbReference type="Pfam" id="PF14512">
    <property type="entry name" value="TM1586_NiRdase"/>
    <property type="match status" value="1"/>
</dbReference>